<keyword evidence="1" id="KW-0112">Calmodulin-binding</keyword>
<dbReference type="InterPro" id="IPR000048">
    <property type="entry name" value="IQ_motif_EF-hand-BS"/>
</dbReference>
<gene>
    <name evidence="4" type="ORF">QVD17_09495</name>
</gene>
<dbReference type="SMART" id="SM00015">
    <property type="entry name" value="IQ"/>
    <property type="match status" value="1"/>
</dbReference>
<evidence type="ECO:0000256" key="1">
    <source>
        <dbReference type="ARBA" id="ARBA00022860"/>
    </source>
</evidence>
<protein>
    <submittedName>
        <fullName evidence="4">Uncharacterized protein</fullName>
    </submittedName>
</protein>
<dbReference type="PANTHER" id="PTHR32295">
    <property type="entry name" value="IQ-DOMAIN 5-RELATED"/>
    <property type="match status" value="1"/>
</dbReference>
<dbReference type="InterPro" id="IPR027417">
    <property type="entry name" value="P-loop_NTPase"/>
</dbReference>
<dbReference type="Gene3D" id="1.20.5.190">
    <property type="match status" value="1"/>
</dbReference>
<evidence type="ECO:0000256" key="3">
    <source>
        <dbReference type="ARBA" id="ARBA00045534"/>
    </source>
</evidence>
<dbReference type="PANTHER" id="PTHR32295:SF108">
    <property type="entry name" value="PROTEIN IQ-DOMAIN 20"/>
    <property type="match status" value="1"/>
</dbReference>
<evidence type="ECO:0000313" key="4">
    <source>
        <dbReference type="EMBL" id="KAK1432598.1"/>
    </source>
</evidence>
<comment type="caution">
    <text evidence="4">The sequence shown here is derived from an EMBL/GenBank/DDBJ whole genome shotgun (WGS) entry which is preliminary data.</text>
</comment>
<organism evidence="4 5">
    <name type="scientific">Tagetes erecta</name>
    <name type="common">African marigold</name>
    <dbReference type="NCBI Taxonomy" id="13708"/>
    <lineage>
        <taxon>Eukaryota</taxon>
        <taxon>Viridiplantae</taxon>
        <taxon>Streptophyta</taxon>
        <taxon>Embryophyta</taxon>
        <taxon>Tracheophyta</taxon>
        <taxon>Spermatophyta</taxon>
        <taxon>Magnoliopsida</taxon>
        <taxon>eudicotyledons</taxon>
        <taxon>Gunneridae</taxon>
        <taxon>Pentapetalae</taxon>
        <taxon>asterids</taxon>
        <taxon>campanulids</taxon>
        <taxon>Asterales</taxon>
        <taxon>Asteraceae</taxon>
        <taxon>Asteroideae</taxon>
        <taxon>Heliantheae alliance</taxon>
        <taxon>Tageteae</taxon>
        <taxon>Tagetes</taxon>
    </lineage>
</organism>
<reference evidence="4" key="1">
    <citation type="journal article" date="2023" name="bioRxiv">
        <title>Improved chromosome-level genome assembly for marigold (Tagetes erecta).</title>
        <authorList>
            <person name="Jiang F."/>
            <person name="Yuan L."/>
            <person name="Wang S."/>
            <person name="Wang H."/>
            <person name="Xu D."/>
            <person name="Wang A."/>
            <person name="Fan W."/>
        </authorList>
    </citation>
    <scope>NUCLEOTIDE SEQUENCE</scope>
    <source>
        <strain evidence="4">WSJ</strain>
        <tissue evidence="4">Leaf</tissue>
    </source>
</reference>
<name>A0AAD8L121_TARER</name>
<dbReference type="Pfam" id="PF00612">
    <property type="entry name" value="IQ"/>
    <property type="match status" value="1"/>
</dbReference>
<dbReference type="GO" id="GO:0005516">
    <property type="term" value="F:calmodulin binding"/>
    <property type="evidence" value="ECO:0007669"/>
    <property type="project" value="UniProtKB-KW"/>
</dbReference>
<dbReference type="AlphaFoldDB" id="A0AAD8L121"/>
<accession>A0AAD8L121</accession>
<dbReference type="CDD" id="cd23767">
    <property type="entry name" value="IQCD"/>
    <property type="match status" value="1"/>
</dbReference>
<dbReference type="SUPFAM" id="SSF52540">
    <property type="entry name" value="P-loop containing nucleoside triphosphate hydrolases"/>
    <property type="match status" value="1"/>
</dbReference>
<dbReference type="PROSITE" id="PS50096">
    <property type="entry name" value="IQ"/>
    <property type="match status" value="2"/>
</dbReference>
<comment type="similarity">
    <text evidence="2">Belongs to the IQD family.</text>
</comment>
<sequence>MAKPRKSWFGSIRRKLFMSSPSPSKTIIVLHTNNTTFSQEQPPPSKPTAITHDHVCEVIPSVSETTAATKIQACFRRHLARRAYKALRSLVKLQAVVRGAYVRRQSRIALECMHALARLQVVVRARQLQLLTSNPRYSPVIM</sequence>
<dbReference type="Proteomes" id="UP001229421">
    <property type="component" value="Unassembled WGS sequence"/>
</dbReference>
<evidence type="ECO:0000313" key="5">
    <source>
        <dbReference type="Proteomes" id="UP001229421"/>
    </source>
</evidence>
<evidence type="ECO:0000256" key="2">
    <source>
        <dbReference type="ARBA" id="ARBA00024341"/>
    </source>
</evidence>
<comment type="function">
    <text evidence="3">May be involved in cooperative interactions with calmodulins or calmodulin-like proteins. Recruits calmodulin proteins to microtubules, thus being a potential scaffold in cellular signaling and trafficking. May associate with nucleic acids and regulate gene expression at the transcriptional or post-transcriptional level.</text>
</comment>
<keyword evidence="5" id="KW-1185">Reference proteome</keyword>
<proteinExistence type="inferred from homology"/>
<dbReference type="EMBL" id="JAUHHV010000002">
    <property type="protein sequence ID" value="KAK1432598.1"/>
    <property type="molecule type" value="Genomic_DNA"/>
</dbReference>